<dbReference type="InterPro" id="IPR036873">
    <property type="entry name" value="Rhodanese-like_dom_sf"/>
</dbReference>
<dbReference type="InterPro" id="IPR050229">
    <property type="entry name" value="GlpE_sulfurtransferase"/>
</dbReference>
<keyword evidence="4" id="KW-1185">Reference proteome</keyword>
<keyword evidence="1" id="KW-0812">Transmembrane</keyword>
<proteinExistence type="predicted"/>
<feature type="transmembrane region" description="Helical" evidence="1">
    <location>
        <begin position="12"/>
        <end position="31"/>
    </location>
</feature>
<feature type="domain" description="Rhodanese" evidence="2">
    <location>
        <begin position="46"/>
        <end position="130"/>
    </location>
</feature>
<sequence length="133" mass="15557">MKEEQTVTTLQFFIGLAIAIIIYFIITYVRLNKAVTNLTQEQFIEGYRKAQLIDVREPKDFKAGHILGARNIPYSQLRQRYKEIRPDQPVYLYDQNTGKSSRTALFLKKKGYTQLYQLNGGFRTWTGKVKTKN</sequence>
<dbReference type="EMBL" id="JADKPV010000001">
    <property type="protein sequence ID" value="MBF4500253.1"/>
    <property type="molecule type" value="Genomic_DNA"/>
</dbReference>
<accession>A0A8J7G6V5</accession>
<dbReference type="PROSITE" id="PS50206">
    <property type="entry name" value="RHODANESE_3"/>
    <property type="match status" value="1"/>
</dbReference>
<evidence type="ECO:0000313" key="4">
    <source>
        <dbReference type="Proteomes" id="UP000622653"/>
    </source>
</evidence>
<evidence type="ECO:0000313" key="3">
    <source>
        <dbReference type="EMBL" id="MBF4500253.1"/>
    </source>
</evidence>
<dbReference type="Gene3D" id="3.40.250.10">
    <property type="entry name" value="Rhodanese-like domain"/>
    <property type="match status" value="1"/>
</dbReference>
<keyword evidence="1" id="KW-1133">Transmembrane helix</keyword>
<keyword evidence="1" id="KW-0472">Membrane</keyword>
<dbReference type="CDD" id="cd00158">
    <property type="entry name" value="RHOD"/>
    <property type="match status" value="1"/>
</dbReference>
<gene>
    <name evidence="3" type="ORF">IRY55_02660</name>
</gene>
<organism evidence="3 4">
    <name type="scientific">Savagea serpentis</name>
    <dbReference type="NCBI Taxonomy" id="2785297"/>
    <lineage>
        <taxon>Bacteria</taxon>
        <taxon>Bacillati</taxon>
        <taxon>Bacillota</taxon>
        <taxon>Bacilli</taxon>
        <taxon>Bacillales</taxon>
        <taxon>Caryophanaceae</taxon>
        <taxon>Savagea</taxon>
    </lineage>
</organism>
<dbReference type="SMART" id="SM00450">
    <property type="entry name" value="RHOD"/>
    <property type="match status" value="1"/>
</dbReference>
<name>A0A8J7G6V5_9BACL</name>
<dbReference type="SUPFAM" id="SSF52821">
    <property type="entry name" value="Rhodanese/Cell cycle control phosphatase"/>
    <property type="match status" value="1"/>
</dbReference>
<dbReference type="Pfam" id="PF00581">
    <property type="entry name" value="Rhodanese"/>
    <property type="match status" value="1"/>
</dbReference>
<dbReference type="PANTHER" id="PTHR43031:SF18">
    <property type="entry name" value="RHODANESE-RELATED SULFURTRANSFERASES"/>
    <property type="match status" value="1"/>
</dbReference>
<dbReference type="AlphaFoldDB" id="A0A8J7G6V5"/>
<evidence type="ECO:0000256" key="1">
    <source>
        <dbReference type="SAM" id="Phobius"/>
    </source>
</evidence>
<reference evidence="3" key="1">
    <citation type="submission" date="2020-11" db="EMBL/GenBank/DDBJ databases">
        <title>Multidrug resistant novel bacterium Savagea serpentis sp. nov., isolated from the scats of a vine snake (Ahaetulla nasuta).</title>
        <authorList>
            <person name="Venkata Ramana V."/>
            <person name="Vikas Patil S."/>
            <person name="Yogita Lugani V."/>
        </authorList>
    </citation>
    <scope>NUCLEOTIDE SEQUENCE</scope>
    <source>
        <strain evidence="3">SN6</strain>
    </source>
</reference>
<protein>
    <submittedName>
        <fullName evidence="3">Rhodanese-like domain-containing protein</fullName>
    </submittedName>
</protein>
<dbReference type="InterPro" id="IPR001763">
    <property type="entry name" value="Rhodanese-like_dom"/>
</dbReference>
<dbReference type="Proteomes" id="UP000622653">
    <property type="component" value="Unassembled WGS sequence"/>
</dbReference>
<evidence type="ECO:0000259" key="2">
    <source>
        <dbReference type="PROSITE" id="PS50206"/>
    </source>
</evidence>
<comment type="caution">
    <text evidence="3">The sequence shown here is derived from an EMBL/GenBank/DDBJ whole genome shotgun (WGS) entry which is preliminary data.</text>
</comment>
<dbReference type="PANTHER" id="PTHR43031">
    <property type="entry name" value="FAD-DEPENDENT OXIDOREDUCTASE"/>
    <property type="match status" value="1"/>
</dbReference>